<dbReference type="EMBL" id="CAFBOZ010000383">
    <property type="protein sequence ID" value="CAB5026789.1"/>
    <property type="molecule type" value="Genomic_DNA"/>
</dbReference>
<evidence type="ECO:0000313" key="2">
    <source>
        <dbReference type="EMBL" id="CAB5026789.1"/>
    </source>
</evidence>
<dbReference type="Pfam" id="PF00248">
    <property type="entry name" value="Aldo_ket_red"/>
    <property type="match status" value="1"/>
</dbReference>
<sequence>MLRLLPGTDLMVHPLCLGGNVFGWGADRDESFAVLDAYAEAGGNFIDTADTYSSWQGTDGGESETIIGDWMVARGNRDSMIIATKVGKAPKLNNLRPETITTAMDLSLQRLRTDRVDLYYAHQDHDDPMPEALEAFDSLVRSGKARYLAASNYSPDRLAEALELAAANNWAPFVALQPGYNLMQRPGFEDALMPFCLERGVGTLPYYGLARGYLTGKYRLGGPEVTSVRAAAAATHVDSRGESVLQVVERVAQRHGVSMGSVALGWLASRPTVVAPIASARTVQQLADMLPMATLELSNDDLDELTAVSGSIS</sequence>
<dbReference type="GO" id="GO:0005829">
    <property type="term" value="C:cytosol"/>
    <property type="evidence" value="ECO:0007669"/>
    <property type="project" value="TreeGrafter"/>
</dbReference>
<dbReference type="AlphaFoldDB" id="A0A6J7RDE6"/>
<protein>
    <submittedName>
        <fullName evidence="2">Unannotated protein</fullName>
    </submittedName>
</protein>
<proteinExistence type="predicted"/>
<name>A0A6J7RDE6_9ZZZZ</name>
<evidence type="ECO:0000259" key="1">
    <source>
        <dbReference type="Pfam" id="PF00248"/>
    </source>
</evidence>
<dbReference type="InterPro" id="IPR023210">
    <property type="entry name" value="NADP_OxRdtase_dom"/>
</dbReference>
<dbReference type="InterPro" id="IPR036812">
    <property type="entry name" value="NAD(P)_OxRdtase_dom_sf"/>
</dbReference>
<accession>A0A6J7RDE6</accession>
<dbReference type="PANTHER" id="PTHR43364">
    <property type="entry name" value="NADH-SPECIFIC METHYLGLYOXAL REDUCTASE-RELATED"/>
    <property type="match status" value="1"/>
</dbReference>
<dbReference type="Gene3D" id="3.20.20.100">
    <property type="entry name" value="NADP-dependent oxidoreductase domain"/>
    <property type="match status" value="1"/>
</dbReference>
<feature type="domain" description="NADP-dependent oxidoreductase" evidence="1">
    <location>
        <begin position="14"/>
        <end position="308"/>
    </location>
</feature>
<dbReference type="PANTHER" id="PTHR43364:SF6">
    <property type="entry name" value="OXIDOREDUCTASE-RELATED"/>
    <property type="match status" value="1"/>
</dbReference>
<dbReference type="SUPFAM" id="SSF51430">
    <property type="entry name" value="NAD(P)-linked oxidoreductase"/>
    <property type="match status" value="1"/>
</dbReference>
<organism evidence="2">
    <name type="scientific">freshwater metagenome</name>
    <dbReference type="NCBI Taxonomy" id="449393"/>
    <lineage>
        <taxon>unclassified sequences</taxon>
        <taxon>metagenomes</taxon>
        <taxon>ecological metagenomes</taxon>
    </lineage>
</organism>
<dbReference type="InterPro" id="IPR050523">
    <property type="entry name" value="AKR_Detox_Biosynth"/>
</dbReference>
<reference evidence="2" key="1">
    <citation type="submission" date="2020-05" db="EMBL/GenBank/DDBJ databases">
        <authorList>
            <person name="Chiriac C."/>
            <person name="Salcher M."/>
            <person name="Ghai R."/>
            <person name="Kavagutti S V."/>
        </authorList>
    </citation>
    <scope>NUCLEOTIDE SEQUENCE</scope>
</reference>
<gene>
    <name evidence="2" type="ORF">UFOPK3992_02048</name>
</gene>